<evidence type="ECO:0000313" key="1">
    <source>
        <dbReference type="EMBL" id="PIL38956.1"/>
    </source>
</evidence>
<dbReference type="InterPro" id="IPR009883">
    <property type="entry name" value="YgfX"/>
</dbReference>
<keyword evidence="2" id="KW-1185">Reference proteome</keyword>
<dbReference type="OrthoDB" id="8757224at2"/>
<dbReference type="EMBL" id="PDOB01000026">
    <property type="protein sequence ID" value="PIL38956.1"/>
    <property type="molecule type" value="Genomic_DNA"/>
</dbReference>
<gene>
    <name evidence="1" type="ORF">CR103_15300</name>
</gene>
<name>A0A2G8SYU1_9BURK</name>
<protein>
    <submittedName>
        <fullName evidence="1">Flagellar hook-length control protein</fullName>
    </submittedName>
</protein>
<evidence type="ECO:0000313" key="2">
    <source>
        <dbReference type="Proteomes" id="UP000228593"/>
    </source>
</evidence>
<keyword evidence="1" id="KW-0966">Cell projection</keyword>
<dbReference type="Pfam" id="PF07254">
    <property type="entry name" value="Cpta_toxin"/>
    <property type="match status" value="1"/>
</dbReference>
<keyword evidence="1" id="KW-0282">Flagellum</keyword>
<dbReference type="Proteomes" id="UP000228593">
    <property type="component" value="Unassembled WGS sequence"/>
</dbReference>
<organism evidence="1 2">
    <name type="scientific">Massilia psychrophila</name>
    <dbReference type="NCBI Taxonomy" id="1603353"/>
    <lineage>
        <taxon>Bacteria</taxon>
        <taxon>Pseudomonadati</taxon>
        <taxon>Pseudomonadota</taxon>
        <taxon>Betaproteobacteria</taxon>
        <taxon>Burkholderiales</taxon>
        <taxon>Oxalobacteraceae</taxon>
        <taxon>Telluria group</taxon>
        <taxon>Massilia</taxon>
    </lineage>
</organism>
<comment type="caution">
    <text evidence="1">The sequence shown here is derived from an EMBL/GenBank/DDBJ whole genome shotgun (WGS) entry which is preliminary data.</text>
</comment>
<dbReference type="AlphaFoldDB" id="A0A2G8SYU1"/>
<reference evidence="1 2" key="1">
    <citation type="submission" date="2017-10" db="EMBL/GenBank/DDBJ databases">
        <title>Massilia psychrophilum sp. nov., a novel purple-pigmented bacterium isolated from Tianshan glacier, Xinjiang Municipality, China.</title>
        <authorList>
            <person name="Wang H."/>
        </authorList>
    </citation>
    <scope>NUCLEOTIDE SEQUENCE [LARGE SCALE GENOMIC DNA]</scope>
    <source>
        <strain evidence="1 2">JCM 30813</strain>
    </source>
</reference>
<accession>A0A2G8SYU1</accession>
<sequence>MAGPFRLPLAGACACLLAAVALGASLARGRKVRRIDISGLGQLRVTVQQEIGSNDTRTDLAELLRGSTVWPALMVLRLRRADGVIGALALLPDSVEPGQFRRLSVAIRDIAARKK</sequence>
<proteinExistence type="predicted"/>
<keyword evidence="1" id="KW-0969">Cilium</keyword>